<organism evidence="8 9">
    <name type="scientific">Meloidogyne enterolobii</name>
    <name type="common">Root-knot nematode worm</name>
    <name type="synonym">Meloidogyne mayaguensis</name>
    <dbReference type="NCBI Taxonomy" id="390850"/>
    <lineage>
        <taxon>Eukaryota</taxon>
        <taxon>Metazoa</taxon>
        <taxon>Ecdysozoa</taxon>
        <taxon>Nematoda</taxon>
        <taxon>Chromadorea</taxon>
        <taxon>Rhabditida</taxon>
        <taxon>Tylenchina</taxon>
        <taxon>Tylenchomorpha</taxon>
        <taxon>Tylenchoidea</taxon>
        <taxon>Meloidogynidae</taxon>
        <taxon>Meloidogyninae</taxon>
        <taxon>Meloidogyne</taxon>
    </lineage>
</organism>
<dbReference type="InterPro" id="IPR013085">
    <property type="entry name" value="U1-CZ_Znf_C2H2"/>
</dbReference>
<keyword evidence="2" id="KW-0479">Metal-binding</keyword>
<comment type="subcellular location">
    <subcellularLocation>
        <location evidence="1">Nucleus</location>
    </subcellularLocation>
</comment>
<sequence length="395" mass="45512">MTDYWKSYSKKFCEICKVWYADNKISSERHETGAKHKVMVQQRLRESAKKAKDKELKDHDLRMTILSMEQAAKASMSSKSQKSVPSLPEEINEGVVSSCSAQSLEKVDLRGEIREQKRKLDELKKSAKHSQFWVDDQPEEEEKIESDEVDGVLCWVQGESATGLRNYWHIFSGETRWDQPKRFYTAEEYAENYTEIAAKIAAKNHSLINSGNVSNNFERTQVIPPNSAPQLPAKLNNKVPTPLERPTKKDQNDYLKKERKRRWDNNEESKRPEELIRIEPKPELIESTQIDVTSTGGHPYGPWVPVKKEIPKPEPPKEPEKPKKRYDDLPEQHYGPGTSTIIPEELLEVALIDPEELSFKQKQMPEKKKNVKNIVGFRKPAGGVGNKCFRKNTKI</sequence>
<keyword evidence="4" id="KW-0862">Zinc</keyword>
<dbReference type="GO" id="GO:0000398">
    <property type="term" value="P:mRNA splicing, via spliceosome"/>
    <property type="evidence" value="ECO:0007669"/>
    <property type="project" value="InterPro"/>
</dbReference>
<evidence type="ECO:0000313" key="9">
    <source>
        <dbReference type="Proteomes" id="UP000580250"/>
    </source>
</evidence>
<feature type="compositionally biased region" description="Polar residues" evidence="6">
    <location>
        <begin position="286"/>
        <end position="296"/>
    </location>
</feature>
<dbReference type="Gene3D" id="3.30.160.60">
    <property type="entry name" value="Classic Zinc Finger"/>
    <property type="match status" value="1"/>
</dbReference>
<evidence type="ECO:0000256" key="3">
    <source>
        <dbReference type="ARBA" id="ARBA00022771"/>
    </source>
</evidence>
<evidence type="ECO:0000256" key="2">
    <source>
        <dbReference type="ARBA" id="ARBA00022723"/>
    </source>
</evidence>
<dbReference type="GO" id="GO:0003723">
    <property type="term" value="F:RNA binding"/>
    <property type="evidence" value="ECO:0007669"/>
    <property type="project" value="TreeGrafter"/>
</dbReference>
<protein>
    <recommendedName>
        <fullName evidence="7">Matrin-type domain-containing protein</fullName>
    </recommendedName>
</protein>
<evidence type="ECO:0000313" key="8">
    <source>
        <dbReference type="EMBL" id="CAD2122804.1"/>
    </source>
</evidence>
<name>A0A6V7THW4_MELEN</name>
<dbReference type="Pfam" id="PF06220">
    <property type="entry name" value="zf-U1"/>
    <property type="match status" value="1"/>
</dbReference>
<dbReference type="OrthoDB" id="191651at2759"/>
<feature type="domain" description="Matrin-type" evidence="7">
    <location>
        <begin position="11"/>
        <end position="42"/>
    </location>
</feature>
<dbReference type="PANTHER" id="PTHR13173">
    <property type="entry name" value="WW DOMAIN BINDING PROTEIN 4"/>
    <property type="match status" value="1"/>
</dbReference>
<dbReference type="InterPro" id="IPR040023">
    <property type="entry name" value="WBP4"/>
</dbReference>
<evidence type="ECO:0000256" key="5">
    <source>
        <dbReference type="ARBA" id="ARBA00023242"/>
    </source>
</evidence>
<dbReference type="SMART" id="SM00451">
    <property type="entry name" value="ZnF_U1"/>
    <property type="match status" value="1"/>
</dbReference>
<keyword evidence="5" id="KW-0539">Nucleus</keyword>
<comment type="caution">
    <text evidence="8">The sequence shown here is derived from an EMBL/GenBank/DDBJ whole genome shotgun (WGS) entry which is preliminary data.</text>
</comment>
<dbReference type="InterPro" id="IPR000690">
    <property type="entry name" value="Matrin/U1-C_Znf_C2H2"/>
</dbReference>
<dbReference type="PROSITE" id="PS01159">
    <property type="entry name" value="WW_DOMAIN_1"/>
    <property type="match status" value="1"/>
</dbReference>
<evidence type="ECO:0000256" key="1">
    <source>
        <dbReference type="ARBA" id="ARBA00004123"/>
    </source>
</evidence>
<keyword evidence="3" id="KW-0863">Zinc-finger</keyword>
<dbReference type="AlphaFoldDB" id="A0A6V7THW4"/>
<dbReference type="InterPro" id="IPR001202">
    <property type="entry name" value="WW_dom"/>
</dbReference>
<dbReference type="GO" id="GO:0008270">
    <property type="term" value="F:zinc ion binding"/>
    <property type="evidence" value="ECO:0007669"/>
    <property type="project" value="UniProtKB-KW"/>
</dbReference>
<evidence type="ECO:0000256" key="6">
    <source>
        <dbReference type="SAM" id="MobiDB-lite"/>
    </source>
</evidence>
<dbReference type="EMBL" id="CAJEWN010000001">
    <property type="protein sequence ID" value="CAD2122804.1"/>
    <property type="molecule type" value="Genomic_DNA"/>
</dbReference>
<gene>
    <name evidence="8" type="ORF">MENT_LOCUS319</name>
</gene>
<accession>A0A6V7THW4</accession>
<reference evidence="8 9" key="1">
    <citation type="submission" date="2020-08" db="EMBL/GenBank/DDBJ databases">
        <authorList>
            <person name="Koutsovoulos G."/>
            <person name="Danchin GJ E."/>
        </authorList>
    </citation>
    <scope>NUCLEOTIDE SEQUENCE [LARGE SCALE GENOMIC DNA]</scope>
</reference>
<dbReference type="InterPro" id="IPR003604">
    <property type="entry name" value="Matrin/U1-like-C_Znf_C2H2"/>
</dbReference>
<feature type="region of interest" description="Disordered" evidence="6">
    <location>
        <begin position="223"/>
        <end position="341"/>
    </location>
</feature>
<dbReference type="Proteomes" id="UP000580250">
    <property type="component" value="Unassembled WGS sequence"/>
</dbReference>
<feature type="compositionally biased region" description="Basic and acidic residues" evidence="6">
    <location>
        <begin position="306"/>
        <end position="331"/>
    </location>
</feature>
<dbReference type="PROSITE" id="PS50171">
    <property type="entry name" value="ZF_MATRIN"/>
    <property type="match status" value="1"/>
</dbReference>
<evidence type="ECO:0000256" key="4">
    <source>
        <dbReference type="ARBA" id="ARBA00022833"/>
    </source>
</evidence>
<dbReference type="PANTHER" id="PTHR13173:SF10">
    <property type="entry name" value="WW DOMAIN-BINDING PROTEIN 4"/>
    <property type="match status" value="1"/>
</dbReference>
<proteinExistence type="predicted"/>
<dbReference type="GO" id="GO:0071011">
    <property type="term" value="C:precatalytic spliceosome"/>
    <property type="evidence" value="ECO:0007669"/>
    <property type="project" value="TreeGrafter"/>
</dbReference>
<feature type="compositionally biased region" description="Basic and acidic residues" evidence="6">
    <location>
        <begin position="245"/>
        <end position="284"/>
    </location>
</feature>
<evidence type="ECO:0000259" key="7">
    <source>
        <dbReference type="PROSITE" id="PS50171"/>
    </source>
</evidence>